<comment type="caution">
    <text evidence="1">The sequence shown here is derived from an EMBL/GenBank/DDBJ whole genome shotgun (WGS) entry which is preliminary data.</text>
</comment>
<dbReference type="RefSeq" id="WP_307494746.1">
    <property type="nucleotide sequence ID" value="NZ_JAUSVB010000008.1"/>
</dbReference>
<sequence length="208" mass="22514">MAWITLDRFSAQVAAADAPWAYLWTAVQNALVVETAAASLLSQQAVRRARREWPNGVQRLEDDELDRACSLGQLDGSRLGSVPDEPSPAVATLVRILAGSDAARVDFWTDAVGRALDVMADARRSYEETNLRRDVYLCDVLELDADELAALAALLIGPRRGNRADHSMLLALHRNPGARPEDVTGAAARIALLRAHGSSRAGQRHDAA</sequence>
<evidence type="ECO:0000313" key="1">
    <source>
        <dbReference type="EMBL" id="MDQ0375957.1"/>
    </source>
</evidence>
<proteinExistence type="predicted"/>
<accession>A0ABU0EKZ0</accession>
<organism evidence="1 2">
    <name type="scientific">Cellulomonas humilata</name>
    <dbReference type="NCBI Taxonomy" id="144055"/>
    <lineage>
        <taxon>Bacteria</taxon>
        <taxon>Bacillati</taxon>
        <taxon>Actinomycetota</taxon>
        <taxon>Actinomycetes</taxon>
        <taxon>Micrococcales</taxon>
        <taxon>Cellulomonadaceae</taxon>
        <taxon>Cellulomonas</taxon>
    </lineage>
</organism>
<reference evidence="1 2" key="1">
    <citation type="submission" date="2023-07" db="EMBL/GenBank/DDBJ databases">
        <title>Sorghum-associated microbial communities from plants grown in Nebraska, USA.</title>
        <authorList>
            <person name="Schachtman D."/>
        </authorList>
    </citation>
    <scope>NUCLEOTIDE SEQUENCE [LARGE SCALE GENOMIC DNA]</scope>
    <source>
        <strain evidence="1 2">BE332</strain>
    </source>
</reference>
<dbReference type="Proteomes" id="UP001239626">
    <property type="component" value="Unassembled WGS sequence"/>
</dbReference>
<protein>
    <submittedName>
        <fullName evidence="1">Uncharacterized protein</fullName>
    </submittedName>
</protein>
<keyword evidence="2" id="KW-1185">Reference proteome</keyword>
<name>A0ABU0EKZ0_9CELL</name>
<gene>
    <name evidence="1" type="ORF">J2X26_004300</name>
</gene>
<dbReference type="EMBL" id="JAUSVB010000008">
    <property type="protein sequence ID" value="MDQ0375957.1"/>
    <property type="molecule type" value="Genomic_DNA"/>
</dbReference>
<evidence type="ECO:0000313" key="2">
    <source>
        <dbReference type="Proteomes" id="UP001239626"/>
    </source>
</evidence>